<evidence type="ECO:0000313" key="2">
    <source>
        <dbReference type="EMBL" id="KZV16746.1"/>
    </source>
</evidence>
<keyword evidence="3" id="KW-1185">Reference proteome</keyword>
<dbReference type="AlphaFoldDB" id="A0A2Z7A5L9"/>
<sequence length="259" mass="28285">MASSFITNALQVNFDSVLGILDNEGMVQMFRALEATGLRGFLGCPLVLYEQELEQFFDTAIVQDGDITCVVSGKYVAISEDRFAGVFNLPTNGLTDLSEVPNDLVLARTLFSKTSVPVQFSCRKRLMKYEFSLLNDMLAKYITVKAGSFLKKMADRTTKRAKGFAAQICVLLKGDPAVTLGEAKTFPPFKIISAKTVNTYIATNKTIDARGESDEPDVATVPIMKNKKSVSKNKSASTADKDADDVHVEVVAEKALSKK</sequence>
<dbReference type="Proteomes" id="UP000250235">
    <property type="component" value="Unassembled WGS sequence"/>
</dbReference>
<organism evidence="2 3">
    <name type="scientific">Dorcoceras hygrometricum</name>
    <dbReference type="NCBI Taxonomy" id="472368"/>
    <lineage>
        <taxon>Eukaryota</taxon>
        <taxon>Viridiplantae</taxon>
        <taxon>Streptophyta</taxon>
        <taxon>Embryophyta</taxon>
        <taxon>Tracheophyta</taxon>
        <taxon>Spermatophyta</taxon>
        <taxon>Magnoliopsida</taxon>
        <taxon>eudicotyledons</taxon>
        <taxon>Gunneridae</taxon>
        <taxon>Pentapetalae</taxon>
        <taxon>asterids</taxon>
        <taxon>lamiids</taxon>
        <taxon>Lamiales</taxon>
        <taxon>Gesneriaceae</taxon>
        <taxon>Didymocarpoideae</taxon>
        <taxon>Trichosporeae</taxon>
        <taxon>Loxocarpinae</taxon>
        <taxon>Dorcoceras</taxon>
    </lineage>
</organism>
<evidence type="ECO:0000256" key="1">
    <source>
        <dbReference type="SAM" id="MobiDB-lite"/>
    </source>
</evidence>
<evidence type="ECO:0008006" key="4">
    <source>
        <dbReference type="Google" id="ProtNLM"/>
    </source>
</evidence>
<name>A0A2Z7A5L9_9LAMI</name>
<proteinExistence type="predicted"/>
<evidence type="ECO:0000313" key="3">
    <source>
        <dbReference type="Proteomes" id="UP000250235"/>
    </source>
</evidence>
<protein>
    <recommendedName>
        <fullName evidence="4">Dystroglycan-like</fullName>
    </recommendedName>
</protein>
<gene>
    <name evidence="2" type="ORF">F511_41510</name>
</gene>
<accession>A0A2Z7A5L9</accession>
<feature type="region of interest" description="Disordered" evidence="1">
    <location>
        <begin position="224"/>
        <end position="243"/>
    </location>
</feature>
<dbReference type="EMBL" id="KV018628">
    <property type="protein sequence ID" value="KZV16746.1"/>
    <property type="molecule type" value="Genomic_DNA"/>
</dbReference>
<reference evidence="2 3" key="1">
    <citation type="journal article" date="2015" name="Proc. Natl. Acad. Sci. U.S.A.">
        <title>The resurrection genome of Boea hygrometrica: A blueprint for survival of dehydration.</title>
        <authorList>
            <person name="Xiao L."/>
            <person name="Yang G."/>
            <person name="Zhang L."/>
            <person name="Yang X."/>
            <person name="Zhao S."/>
            <person name="Ji Z."/>
            <person name="Zhou Q."/>
            <person name="Hu M."/>
            <person name="Wang Y."/>
            <person name="Chen M."/>
            <person name="Xu Y."/>
            <person name="Jin H."/>
            <person name="Xiao X."/>
            <person name="Hu G."/>
            <person name="Bao F."/>
            <person name="Hu Y."/>
            <person name="Wan P."/>
            <person name="Li L."/>
            <person name="Deng X."/>
            <person name="Kuang T."/>
            <person name="Xiang C."/>
            <person name="Zhu J.K."/>
            <person name="Oliver M.J."/>
            <person name="He Y."/>
        </authorList>
    </citation>
    <scope>NUCLEOTIDE SEQUENCE [LARGE SCALE GENOMIC DNA]</scope>
    <source>
        <strain evidence="3">cv. XS01</strain>
    </source>
</reference>